<dbReference type="CDD" id="cd14014">
    <property type="entry name" value="STKc_PknB_like"/>
    <property type="match status" value="1"/>
</dbReference>
<keyword evidence="6" id="KW-0472">Membrane</keyword>
<protein>
    <submittedName>
        <fullName evidence="8">Serine/threonine protein kinase</fullName>
    </submittedName>
</protein>
<organism evidence="8 9">
    <name type="scientific">Aquimonas voraii</name>
    <dbReference type="NCBI Taxonomy" id="265719"/>
    <lineage>
        <taxon>Bacteria</taxon>
        <taxon>Pseudomonadati</taxon>
        <taxon>Pseudomonadota</taxon>
        <taxon>Gammaproteobacteria</taxon>
        <taxon>Lysobacterales</taxon>
        <taxon>Lysobacteraceae</taxon>
        <taxon>Aquimonas</taxon>
    </lineage>
</organism>
<sequence length="836" mass="91077">MSSSTRDPDRLKRLLQLFNIAVDMPRGERERYIASQTGSDTALRVELERLIARDLRLRDAHTVSALERLTGDFDDPFEERDYSGQTLGRYLLGEEIGRGGMGRVHAARRTDGEFEQEVAVKLVSRQMVNPALLRRFSSERRMLAALDHPGICRLLDAGSAEDGTPWVAMERVRGEPITRHCDVRGLDLDARLRLFRQVLAACSHAHRNLIVHRDLKPSNILVDAAGQAKLLDFGIAKPLDAAGDQVTGTAERYFTLSHAAPEQWRGEPVTVGCDVYALGVLLYELLCGSPPFDFEGLSPGQIERLILHTPPEAPSRRASQAASVVALARGHVRPQSLVRSLRGDLDAIVERALRKGVGERYATLEHFDADISAYLEQRPVSARGGQHWYRLRKFLGRHRYAVAGVAAGCIAALVLGAVILQQTMEVRRERDRAEQAIDFLKAAFYAADPARSAGADLSARQVMAAARADLDSLRTVQPELYASLAGVIADVELGLGLSENAAGLAAQALATGIATPAEAQALRLLKARADTLGDRLQAAHAALHDYVEAGGPQTAELHVVRGTLAVYERRYAEAEADFRAALAAGNDSVWTFHAKLELAYLQRLQGRDEASLATLDALLAEQSVLHSPGHPNLTRARLRRVEVLRRLGRVDAAISEAQRAVDDIVRAYGREVPVYAAALNTLANALDSTGDSARAVPVLEEAVELYRSQLGPEHGTTLRAQYNLALSLARSAPMDPRSDQLFEEVLATGLRVFGESGQTLAFFRAGMADSLLQRGRADEALRILMAVPRPMLEQAPAPVRELLRRIVADACVASEAKGTDACLRARRVLASGVSSP</sequence>
<keyword evidence="1" id="KW-0808">Transferase</keyword>
<evidence type="ECO:0000256" key="3">
    <source>
        <dbReference type="ARBA" id="ARBA00022777"/>
    </source>
</evidence>
<gene>
    <name evidence="8" type="ORF">SAMN04488509_106110</name>
</gene>
<evidence type="ECO:0000256" key="5">
    <source>
        <dbReference type="PROSITE-ProRule" id="PRU10141"/>
    </source>
</evidence>
<dbReference type="Gene3D" id="1.10.510.10">
    <property type="entry name" value="Transferase(Phosphotransferase) domain 1"/>
    <property type="match status" value="1"/>
</dbReference>
<keyword evidence="3 8" id="KW-0418">Kinase</keyword>
<dbReference type="PANTHER" id="PTHR43289">
    <property type="entry name" value="MITOGEN-ACTIVATED PROTEIN KINASE KINASE KINASE 20-RELATED"/>
    <property type="match status" value="1"/>
</dbReference>
<dbReference type="SMART" id="SM00028">
    <property type="entry name" value="TPR"/>
    <property type="match status" value="2"/>
</dbReference>
<evidence type="ECO:0000256" key="6">
    <source>
        <dbReference type="SAM" id="Phobius"/>
    </source>
</evidence>
<dbReference type="OrthoDB" id="9801841at2"/>
<dbReference type="Pfam" id="PF00069">
    <property type="entry name" value="Pkinase"/>
    <property type="match status" value="1"/>
</dbReference>
<dbReference type="InterPro" id="IPR000719">
    <property type="entry name" value="Prot_kinase_dom"/>
</dbReference>
<dbReference type="InterPro" id="IPR019734">
    <property type="entry name" value="TPR_rpt"/>
</dbReference>
<keyword evidence="6" id="KW-0812">Transmembrane</keyword>
<dbReference type="SUPFAM" id="SSF56112">
    <property type="entry name" value="Protein kinase-like (PK-like)"/>
    <property type="match status" value="1"/>
</dbReference>
<dbReference type="AlphaFoldDB" id="A0A1G6X9I6"/>
<dbReference type="InterPro" id="IPR008271">
    <property type="entry name" value="Ser/Thr_kinase_AS"/>
</dbReference>
<dbReference type="Gene3D" id="3.30.200.20">
    <property type="entry name" value="Phosphorylase Kinase, domain 1"/>
    <property type="match status" value="1"/>
</dbReference>
<dbReference type="InterPro" id="IPR011009">
    <property type="entry name" value="Kinase-like_dom_sf"/>
</dbReference>
<evidence type="ECO:0000256" key="4">
    <source>
        <dbReference type="ARBA" id="ARBA00022840"/>
    </source>
</evidence>
<evidence type="ECO:0000313" key="9">
    <source>
        <dbReference type="Proteomes" id="UP000199603"/>
    </source>
</evidence>
<dbReference type="PROSITE" id="PS50011">
    <property type="entry name" value="PROTEIN_KINASE_DOM"/>
    <property type="match status" value="1"/>
</dbReference>
<dbReference type="SMART" id="SM00220">
    <property type="entry name" value="S_TKc"/>
    <property type="match status" value="1"/>
</dbReference>
<dbReference type="Proteomes" id="UP000199603">
    <property type="component" value="Unassembled WGS sequence"/>
</dbReference>
<evidence type="ECO:0000256" key="2">
    <source>
        <dbReference type="ARBA" id="ARBA00022741"/>
    </source>
</evidence>
<dbReference type="PROSITE" id="PS00108">
    <property type="entry name" value="PROTEIN_KINASE_ST"/>
    <property type="match status" value="1"/>
</dbReference>
<dbReference type="Gene3D" id="1.25.40.10">
    <property type="entry name" value="Tetratricopeptide repeat domain"/>
    <property type="match status" value="1"/>
</dbReference>
<keyword evidence="8" id="KW-0723">Serine/threonine-protein kinase</keyword>
<dbReference type="InterPro" id="IPR017441">
    <property type="entry name" value="Protein_kinase_ATP_BS"/>
</dbReference>
<reference evidence="8 9" key="1">
    <citation type="submission" date="2016-10" db="EMBL/GenBank/DDBJ databases">
        <authorList>
            <person name="de Groot N.N."/>
        </authorList>
    </citation>
    <scope>NUCLEOTIDE SEQUENCE [LARGE SCALE GENOMIC DNA]</scope>
    <source>
        <strain evidence="8 9">DSM 16957</strain>
    </source>
</reference>
<name>A0A1G6X9I6_9GAMM</name>
<dbReference type="RefSeq" id="WP_091242783.1">
    <property type="nucleotide sequence ID" value="NZ_FNAG01000006.1"/>
</dbReference>
<evidence type="ECO:0000259" key="7">
    <source>
        <dbReference type="PROSITE" id="PS50011"/>
    </source>
</evidence>
<dbReference type="PROSITE" id="PS00107">
    <property type="entry name" value="PROTEIN_KINASE_ATP"/>
    <property type="match status" value="1"/>
</dbReference>
<dbReference type="EMBL" id="FNAG01000006">
    <property type="protein sequence ID" value="SDD74751.1"/>
    <property type="molecule type" value="Genomic_DNA"/>
</dbReference>
<keyword evidence="2 5" id="KW-0547">Nucleotide-binding</keyword>
<dbReference type="PANTHER" id="PTHR43289:SF34">
    <property type="entry name" value="SERINE_THREONINE-PROTEIN KINASE YBDM-RELATED"/>
    <property type="match status" value="1"/>
</dbReference>
<feature type="transmembrane region" description="Helical" evidence="6">
    <location>
        <begin position="400"/>
        <end position="420"/>
    </location>
</feature>
<dbReference type="GO" id="GO:0005524">
    <property type="term" value="F:ATP binding"/>
    <property type="evidence" value="ECO:0007669"/>
    <property type="project" value="UniProtKB-UniRule"/>
</dbReference>
<keyword evidence="4 5" id="KW-0067">ATP-binding</keyword>
<feature type="domain" description="Protein kinase" evidence="7">
    <location>
        <begin position="90"/>
        <end position="375"/>
    </location>
</feature>
<evidence type="ECO:0000256" key="1">
    <source>
        <dbReference type="ARBA" id="ARBA00022679"/>
    </source>
</evidence>
<dbReference type="GO" id="GO:0004674">
    <property type="term" value="F:protein serine/threonine kinase activity"/>
    <property type="evidence" value="ECO:0007669"/>
    <property type="project" value="UniProtKB-KW"/>
</dbReference>
<feature type="binding site" evidence="5">
    <location>
        <position position="121"/>
    </location>
    <ligand>
        <name>ATP</name>
        <dbReference type="ChEBI" id="CHEBI:30616"/>
    </ligand>
</feature>
<dbReference type="Pfam" id="PF13424">
    <property type="entry name" value="TPR_12"/>
    <property type="match status" value="1"/>
</dbReference>
<evidence type="ECO:0000313" key="8">
    <source>
        <dbReference type="EMBL" id="SDD74751.1"/>
    </source>
</evidence>
<dbReference type="InterPro" id="IPR011990">
    <property type="entry name" value="TPR-like_helical_dom_sf"/>
</dbReference>
<keyword evidence="9" id="KW-1185">Reference proteome</keyword>
<dbReference type="STRING" id="265719.SAMN04488509_106110"/>
<accession>A0A1G6X9I6</accession>
<proteinExistence type="predicted"/>
<dbReference type="SUPFAM" id="SSF48452">
    <property type="entry name" value="TPR-like"/>
    <property type="match status" value="1"/>
</dbReference>
<keyword evidence="6" id="KW-1133">Transmembrane helix</keyword>